<evidence type="ECO:0000313" key="6">
    <source>
        <dbReference type="EMBL" id="OQB75228.1"/>
    </source>
</evidence>
<keyword evidence="2 3" id="KW-0067">ATP-binding</keyword>
<comment type="caution">
    <text evidence="6">The sequence shown here is derived from an EMBL/GenBank/DDBJ whole genome shotgun (WGS) entry which is preliminary data.</text>
</comment>
<dbReference type="Proteomes" id="UP000485562">
    <property type="component" value="Unassembled WGS sequence"/>
</dbReference>
<dbReference type="SUPFAM" id="SSF51998">
    <property type="entry name" value="PFL-like glycyl radical enzymes"/>
    <property type="match status" value="1"/>
</dbReference>
<organism evidence="6">
    <name type="scientific">candidate division TA06 bacterium ADurb.Bin131</name>
    <dbReference type="NCBI Taxonomy" id="1852827"/>
    <lineage>
        <taxon>Bacteria</taxon>
        <taxon>Bacteria division TA06</taxon>
    </lineage>
</organism>
<dbReference type="EMBL" id="MWDQ01000020">
    <property type="protein sequence ID" value="OQB75228.1"/>
    <property type="molecule type" value="Genomic_DNA"/>
</dbReference>
<dbReference type="GO" id="GO:0005524">
    <property type="term" value="F:ATP binding"/>
    <property type="evidence" value="ECO:0007669"/>
    <property type="project" value="UniProtKB-UniRule"/>
</dbReference>
<dbReference type="Pfam" id="PF13597">
    <property type="entry name" value="NRDD"/>
    <property type="match status" value="1"/>
</dbReference>
<dbReference type="EMBL" id="MWDQ01000091">
    <property type="protein sequence ID" value="OQB73209.1"/>
    <property type="molecule type" value="Genomic_DNA"/>
</dbReference>
<keyword evidence="6" id="KW-0560">Oxidoreductase</keyword>
<evidence type="ECO:0000259" key="4">
    <source>
        <dbReference type="PROSITE" id="PS51161"/>
    </source>
</evidence>
<dbReference type="Pfam" id="PF03477">
    <property type="entry name" value="ATP-cone"/>
    <property type="match status" value="1"/>
</dbReference>
<gene>
    <name evidence="6" type="primary">nrdD_1</name>
    <name evidence="5" type="synonym">nrdD_2</name>
    <name evidence="6" type="ORF">BWX89_00087</name>
    <name evidence="5" type="ORF">BWX89_01067</name>
</gene>
<accession>A0A1V6CEC4</accession>
<dbReference type="PROSITE" id="PS51161">
    <property type="entry name" value="ATP_CONE"/>
    <property type="match status" value="1"/>
</dbReference>
<keyword evidence="1 3" id="KW-0547">Nucleotide-binding</keyword>
<evidence type="ECO:0000256" key="2">
    <source>
        <dbReference type="ARBA" id="ARBA00022840"/>
    </source>
</evidence>
<dbReference type="GO" id="GO:0006260">
    <property type="term" value="P:DNA replication"/>
    <property type="evidence" value="ECO:0007669"/>
    <property type="project" value="InterPro"/>
</dbReference>
<dbReference type="GO" id="GO:0031250">
    <property type="term" value="C:anaerobic ribonucleoside-triphosphate reductase complex"/>
    <property type="evidence" value="ECO:0007669"/>
    <property type="project" value="TreeGrafter"/>
</dbReference>
<sequence>MEQVNMERIEFIKKRDGRVVPFEKTKIADAIFKAAKSVGGQDRYLAEDLAEAVSVYLNKEFKGKIPTVEEIQDIVEKVLIKTGHAKTAKSYILYREKRARIRQLKQGILDKNILEEQEEIKKEATDLSLFVRTSGEDIVLWNTEKIVNSIVRETGIDERAARFIAIEIEKEIIESKVKNLTAPLIRELVNAKFIEFGMEDARRKYTRLGLPLYDVKNIIFNPNKENANIPHNPEATNLTLAEQIKKEFALLEVFSPEVSDAHLRGDIHLHDLGFIDRPYCSGQSLEYVKKFGLHLPNALSIAKPAKHPETLLAHMVKFSAALQGHFNGAIGWDAVNIFFAPFLEGMSDSQIKQLAQMLIYEYSQQAVARGGQAIFSDINLYWETPDHFADVSAIGPGGIETGKKYKEYQGVAQKFVRALFEVYLEGDGIGRPFFFPKPLLHITNRFFETPGWKEFLDLVCLVAAEKGNPYFVFDRDNTAKISECCRLSFKLEASDIEDAKTPWKMRFTALQNVTLNLPRVAYISDHDDTKIFENLENLMKLVVKAHMEKQRFIQELLSAGQNGPLALLTMNLDGEPYLRMYRVTYLVGLLGLNEMVQFHTGSQLHDSEDAFRFGVKVISYLKILCERYSKETGLRFVLEQTPAESTAYRFARLDYEHFTSESSDILKGTTPDRVYYTNSTYLNISEPISPIEKVKKEGVFHPLIEAGALTHIWLGESKPDSQSLANFVVKSFQNTKNSQIAFSPEFTSCLDCGRIYRGIYKECPWCSASRKGVVRV</sequence>
<dbReference type="GO" id="GO:0008998">
    <property type="term" value="F:ribonucleoside-triphosphate reductase (thioredoxin) activity"/>
    <property type="evidence" value="ECO:0007669"/>
    <property type="project" value="UniProtKB-EC"/>
</dbReference>
<reference evidence="6" key="1">
    <citation type="submission" date="2017-02" db="EMBL/GenBank/DDBJ databases">
        <title>Delving into the versatile metabolic prowess of the omnipresent phylum Bacteroidetes.</title>
        <authorList>
            <person name="Nobu M.K."/>
            <person name="Mei R."/>
            <person name="Narihiro T."/>
            <person name="Kuroda K."/>
            <person name="Liu W.-T."/>
        </authorList>
    </citation>
    <scope>NUCLEOTIDE SEQUENCE</scope>
    <source>
        <strain evidence="6">ADurb.Bin131</strain>
    </source>
</reference>
<evidence type="ECO:0000313" key="5">
    <source>
        <dbReference type="EMBL" id="OQB73209.1"/>
    </source>
</evidence>
<dbReference type="NCBIfam" id="TIGR02487">
    <property type="entry name" value="NrdD"/>
    <property type="match status" value="1"/>
</dbReference>
<dbReference type="InterPro" id="IPR005144">
    <property type="entry name" value="ATP-cone_dom"/>
</dbReference>
<proteinExistence type="predicted"/>
<dbReference type="AlphaFoldDB" id="A0A1V6CEC4"/>
<dbReference type="GO" id="GO:0004748">
    <property type="term" value="F:ribonucleoside-diphosphate reductase activity, thioredoxin disulfide as acceptor"/>
    <property type="evidence" value="ECO:0007669"/>
    <property type="project" value="TreeGrafter"/>
</dbReference>
<evidence type="ECO:0000256" key="3">
    <source>
        <dbReference type="PROSITE-ProRule" id="PRU00492"/>
    </source>
</evidence>
<dbReference type="PANTHER" id="PTHR21075:SF0">
    <property type="entry name" value="ANAEROBIC RIBONUCLEOSIDE-TRIPHOSPHATE REDUCTASE"/>
    <property type="match status" value="1"/>
</dbReference>
<dbReference type="EC" id="1.17.4.2" evidence="6"/>
<dbReference type="GO" id="GO:0009265">
    <property type="term" value="P:2'-deoxyribonucleotide biosynthetic process"/>
    <property type="evidence" value="ECO:0007669"/>
    <property type="project" value="TreeGrafter"/>
</dbReference>
<dbReference type="InterPro" id="IPR012833">
    <property type="entry name" value="NrdD"/>
</dbReference>
<name>A0A1V6CEC4_UNCT6</name>
<evidence type="ECO:0000256" key="1">
    <source>
        <dbReference type="ARBA" id="ARBA00022741"/>
    </source>
</evidence>
<dbReference type="PANTHER" id="PTHR21075">
    <property type="entry name" value="ANAEROBIC RIBONUCLEOSIDE-TRIPHOSPHATE REDUCTASE"/>
    <property type="match status" value="1"/>
</dbReference>
<feature type="domain" description="ATP-cone" evidence="4">
    <location>
        <begin position="10"/>
        <end position="102"/>
    </location>
</feature>
<protein>
    <submittedName>
        <fullName evidence="6">Anaerobic ribonucleoside-triphosphate reductase</fullName>
        <ecNumber evidence="6">1.17.4.2</ecNumber>
    </submittedName>
</protein>
<dbReference type="Gene3D" id="3.20.70.20">
    <property type="match status" value="1"/>
</dbReference>